<reference evidence="2" key="1">
    <citation type="submission" date="2020-05" db="EMBL/GenBank/DDBJ databases">
        <title>Fertoebacter nigrum gen. nov., sp. nov., a new member of the family Rhodobacteraceae.</title>
        <authorList>
            <person name="Szuroczki S."/>
            <person name="Abbaszade G."/>
            <person name="Buni D."/>
            <person name="Schumann P."/>
            <person name="Toth E."/>
        </authorList>
    </citation>
    <scope>NUCLEOTIDE SEQUENCE</scope>
    <source>
        <strain evidence="2">RG-N-1a</strain>
    </source>
</reference>
<evidence type="ECO:0000313" key="3">
    <source>
        <dbReference type="Proteomes" id="UP000484076"/>
    </source>
</evidence>
<sequence length="117" mass="12669">MRLFWAFCGFAALALGLVGIFLPLLPTVPFLLLAAFCFARSSERMHLWLTTHPVLGPPIRDWQASGAISLRAKRLATASMAVVLVLSIVLGVRPLILSIQAVVLACAALFIWTRPSA</sequence>
<name>A0A8X8H4A7_9RHOB</name>
<gene>
    <name evidence="2" type="ORF">GEU84_013220</name>
</gene>
<dbReference type="Pfam" id="PF04304">
    <property type="entry name" value="DUF454"/>
    <property type="match status" value="1"/>
</dbReference>
<proteinExistence type="predicted"/>
<feature type="transmembrane region" description="Helical" evidence="1">
    <location>
        <begin position="79"/>
        <end position="112"/>
    </location>
</feature>
<dbReference type="RefSeq" id="WP_152826971.1">
    <property type="nucleotide sequence ID" value="NZ_WHUT02000007.1"/>
</dbReference>
<comment type="caution">
    <text evidence="2">The sequence shown here is derived from an EMBL/GenBank/DDBJ whole genome shotgun (WGS) entry which is preliminary data.</text>
</comment>
<dbReference type="PIRSF" id="PIRSF016789">
    <property type="entry name" value="DUF454"/>
    <property type="match status" value="1"/>
</dbReference>
<keyword evidence="1" id="KW-0812">Transmembrane</keyword>
<dbReference type="PANTHER" id="PTHR35813">
    <property type="entry name" value="INNER MEMBRANE PROTEIN YBAN"/>
    <property type="match status" value="1"/>
</dbReference>
<dbReference type="Proteomes" id="UP000484076">
    <property type="component" value="Unassembled WGS sequence"/>
</dbReference>
<dbReference type="PANTHER" id="PTHR35813:SF1">
    <property type="entry name" value="INNER MEMBRANE PROTEIN YBAN"/>
    <property type="match status" value="1"/>
</dbReference>
<organism evidence="2 3">
    <name type="scientific">Fertoeibacter niger</name>
    <dbReference type="NCBI Taxonomy" id="2656921"/>
    <lineage>
        <taxon>Bacteria</taxon>
        <taxon>Pseudomonadati</taxon>
        <taxon>Pseudomonadota</taxon>
        <taxon>Alphaproteobacteria</taxon>
        <taxon>Rhodobacterales</taxon>
        <taxon>Paracoccaceae</taxon>
        <taxon>Fertoeibacter</taxon>
    </lineage>
</organism>
<keyword evidence="1" id="KW-1133">Transmembrane helix</keyword>
<dbReference type="AlphaFoldDB" id="A0A8X8H4A7"/>
<keyword evidence="1" id="KW-0472">Membrane</keyword>
<dbReference type="GO" id="GO:0005886">
    <property type="term" value="C:plasma membrane"/>
    <property type="evidence" value="ECO:0007669"/>
    <property type="project" value="TreeGrafter"/>
</dbReference>
<accession>A0A8X8H4A7</accession>
<keyword evidence="3" id="KW-1185">Reference proteome</keyword>
<dbReference type="EMBL" id="WHUT02000007">
    <property type="protein sequence ID" value="NUB45353.1"/>
    <property type="molecule type" value="Genomic_DNA"/>
</dbReference>
<dbReference type="InterPro" id="IPR007401">
    <property type="entry name" value="DUF454"/>
</dbReference>
<protein>
    <submittedName>
        <fullName evidence="2">YbaN family protein</fullName>
    </submittedName>
</protein>
<evidence type="ECO:0000313" key="2">
    <source>
        <dbReference type="EMBL" id="NUB45353.1"/>
    </source>
</evidence>
<evidence type="ECO:0000256" key="1">
    <source>
        <dbReference type="SAM" id="Phobius"/>
    </source>
</evidence>